<keyword evidence="2" id="KW-1133">Transmembrane helix</keyword>
<evidence type="ECO:0000259" key="3">
    <source>
        <dbReference type="Pfam" id="PF26496"/>
    </source>
</evidence>
<feature type="transmembrane region" description="Helical" evidence="2">
    <location>
        <begin position="131"/>
        <end position="149"/>
    </location>
</feature>
<feature type="region of interest" description="Disordered" evidence="1">
    <location>
        <begin position="166"/>
        <end position="191"/>
    </location>
</feature>
<keyword evidence="2" id="KW-0472">Membrane</keyword>
<dbReference type="RefSeq" id="WP_124178927.1">
    <property type="nucleotide sequence ID" value="NZ_REFY01000004.1"/>
</dbReference>
<dbReference type="Pfam" id="PF26496">
    <property type="entry name" value="DUF8163"/>
    <property type="match status" value="1"/>
</dbReference>
<protein>
    <recommendedName>
        <fullName evidence="3">DUF8163 domain-containing protein</fullName>
    </recommendedName>
</protein>
<evidence type="ECO:0000313" key="4">
    <source>
        <dbReference type="EMBL" id="RQG89236.1"/>
    </source>
</evidence>
<feature type="transmembrane region" description="Helical" evidence="2">
    <location>
        <begin position="81"/>
        <end position="97"/>
    </location>
</feature>
<feature type="transmembrane region" description="Helical" evidence="2">
    <location>
        <begin position="21"/>
        <end position="42"/>
    </location>
</feature>
<evidence type="ECO:0000256" key="1">
    <source>
        <dbReference type="SAM" id="MobiDB-lite"/>
    </source>
</evidence>
<dbReference type="InterPro" id="IPR058477">
    <property type="entry name" value="DUF8163"/>
</dbReference>
<feature type="transmembrane region" description="Helical" evidence="2">
    <location>
        <begin position="48"/>
        <end position="69"/>
    </location>
</feature>
<accession>A0A3N6M7A4</accession>
<proteinExistence type="predicted"/>
<evidence type="ECO:0000256" key="2">
    <source>
        <dbReference type="SAM" id="Phobius"/>
    </source>
</evidence>
<dbReference type="Proteomes" id="UP000273828">
    <property type="component" value="Unassembled WGS sequence"/>
</dbReference>
<keyword evidence="5" id="KW-1185">Reference proteome</keyword>
<organism evidence="4 5">
    <name type="scientific">Natrarchaeobius halalkaliphilus</name>
    <dbReference type="NCBI Taxonomy" id="1679091"/>
    <lineage>
        <taxon>Archaea</taxon>
        <taxon>Methanobacteriati</taxon>
        <taxon>Methanobacteriota</taxon>
        <taxon>Stenosarchaea group</taxon>
        <taxon>Halobacteria</taxon>
        <taxon>Halobacteriales</taxon>
        <taxon>Natrialbaceae</taxon>
        <taxon>Natrarchaeobius</taxon>
    </lineage>
</organism>
<sequence>MSLEPEPTGRENASVRSVPEVIALVIGIGGLWFAVGPVGGVIGGGTAVLWYAFGVPYALAAGFVGLTAVTAGGSTAELGTVRVPVLAYGLLVLAAGYRTPTPLRFGRTVSGTVAGLAGVGWLAVTFAPDSLWIAGVATLVFGITVSSVVHRYERFRLGLTATLEDHNGETDATDRDSNGFRTASDRESDRT</sequence>
<evidence type="ECO:0000313" key="5">
    <source>
        <dbReference type="Proteomes" id="UP000273828"/>
    </source>
</evidence>
<dbReference type="EMBL" id="REFY01000004">
    <property type="protein sequence ID" value="RQG89236.1"/>
    <property type="molecule type" value="Genomic_DNA"/>
</dbReference>
<keyword evidence="2" id="KW-0812">Transmembrane</keyword>
<feature type="domain" description="DUF8163" evidence="3">
    <location>
        <begin position="16"/>
        <end position="162"/>
    </location>
</feature>
<reference evidence="4 5" key="1">
    <citation type="submission" date="2018-10" db="EMBL/GenBank/DDBJ databases">
        <title>Natrarchaeobius chitinivorans gen. nov., sp. nov., and Natrarchaeobius haloalkaliphilus sp. nov., alkaliphilic, chitin-utilizing haloarchaea from hypersaline alkaline lakes.</title>
        <authorList>
            <person name="Sorokin D.Y."/>
            <person name="Elcheninov A.G."/>
            <person name="Kostrikina N.A."/>
            <person name="Bale N.J."/>
            <person name="Sinninghe Damste J.S."/>
            <person name="Khijniak T.V."/>
            <person name="Kublanov I.V."/>
            <person name="Toshchakov S.V."/>
        </authorList>
    </citation>
    <scope>NUCLEOTIDE SEQUENCE [LARGE SCALE GENOMIC DNA]</scope>
    <source>
        <strain evidence="4 5">AArcht-Sl</strain>
    </source>
</reference>
<gene>
    <name evidence="4" type="ORF">EA462_12795</name>
</gene>
<name>A0A3N6M7A4_9EURY</name>
<dbReference type="OrthoDB" id="188294at2157"/>
<dbReference type="AlphaFoldDB" id="A0A3N6M7A4"/>
<comment type="caution">
    <text evidence="4">The sequence shown here is derived from an EMBL/GenBank/DDBJ whole genome shotgun (WGS) entry which is preliminary data.</text>
</comment>